<dbReference type="EMBL" id="DYWT01000161">
    <property type="protein sequence ID" value="HJF32035.1"/>
    <property type="molecule type" value="Genomic_DNA"/>
</dbReference>
<organism evidence="1 2">
    <name type="scientific">Sporosarcina psychrophila</name>
    <name type="common">Bacillus psychrophilus</name>
    <dbReference type="NCBI Taxonomy" id="1476"/>
    <lineage>
        <taxon>Bacteria</taxon>
        <taxon>Bacillati</taxon>
        <taxon>Bacillota</taxon>
        <taxon>Bacilli</taxon>
        <taxon>Bacillales</taxon>
        <taxon>Caryophanaceae</taxon>
        <taxon>Sporosarcina</taxon>
    </lineage>
</organism>
<proteinExistence type="predicted"/>
<reference evidence="1" key="2">
    <citation type="submission" date="2021-09" db="EMBL/GenBank/DDBJ databases">
        <authorList>
            <person name="Gilroy R."/>
        </authorList>
    </citation>
    <scope>NUCLEOTIDE SEQUENCE</scope>
    <source>
        <strain evidence="1">CHK171-7178</strain>
    </source>
</reference>
<gene>
    <name evidence="1" type="ORF">K8V56_09695</name>
</gene>
<name>A0A921KCS0_SPOPS</name>
<comment type="caution">
    <text evidence="1">The sequence shown here is derived from an EMBL/GenBank/DDBJ whole genome shotgun (WGS) entry which is preliminary data.</text>
</comment>
<evidence type="ECO:0000313" key="1">
    <source>
        <dbReference type="EMBL" id="HJF32035.1"/>
    </source>
</evidence>
<dbReference type="AlphaFoldDB" id="A0A921KCS0"/>
<reference evidence="1" key="1">
    <citation type="journal article" date="2021" name="PeerJ">
        <title>Extensive microbial diversity within the chicken gut microbiome revealed by metagenomics and culture.</title>
        <authorList>
            <person name="Gilroy R."/>
            <person name="Ravi A."/>
            <person name="Getino M."/>
            <person name="Pursley I."/>
            <person name="Horton D.L."/>
            <person name="Alikhan N.F."/>
            <person name="Baker D."/>
            <person name="Gharbi K."/>
            <person name="Hall N."/>
            <person name="Watson M."/>
            <person name="Adriaenssens E.M."/>
            <person name="Foster-Nyarko E."/>
            <person name="Jarju S."/>
            <person name="Secka A."/>
            <person name="Antonio M."/>
            <person name="Oren A."/>
            <person name="Chaudhuri R.R."/>
            <person name="La Ragione R."/>
            <person name="Hildebrand F."/>
            <person name="Pallen M.J."/>
        </authorList>
    </citation>
    <scope>NUCLEOTIDE SEQUENCE</scope>
    <source>
        <strain evidence="1">CHK171-7178</strain>
    </source>
</reference>
<protein>
    <submittedName>
        <fullName evidence="1">Uncharacterized protein</fullName>
    </submittedName>
</protein>
<evidence type="ECO:0000313" key="2">
    <source>
        <dbReference type="Proteomes" id="UP000698173"/>
    </source>
</evidence>
<sequence length="48" mass="5667">MDINQQSILGYFNVNRLQGLLEIMKENPNGKEKAHLKDIYKQIYNSKK</sequence>
<accession>A0A921KCS0</accession>
<dbReference type="Proteomes" id="UP000698173">
    <property type="component" value="Unassembled WGS sequence"/>
</dbReference>